<protein>
    <recommendedName>
        <fullName evidence="2">Hemerythrin-like domain-containing protein</fullName>
    </recommendedName>
</protein>
<dbReference type="Proteomes" id="UP000636800">
    <property type="component" value="Unassembled WGS sequence"/>
</dbReference>
<dbReference type="EMBL" id="JADCNL010000019">
    <property type="protein sequence ID" value="KAG0452209.1"/>
    <property type="molecule type" value="Genomic_DNA"/>
</dbReference>
<dbReference type="PANTHER" id="PTHR35739:SF1">
    <property type="entry name" value="OS01G0861700 PROTEIN"/>
    <property type="match status" value="1"/>
</dbReference>
<organism evidence="4 6">
    <name type="scientific">Vanilla planifolia</name>
    <name type="common">Vanilla</name>
    <dbReference type="NCBI Taxonomy" id="51239"/>
    <lineage>
        <taxon>Eukaryota</taxon>
        <taxon>Viridiplantae</taxon>
        <taxon>Streptophyta</taxon>
        <taxon>Embryophyta</taxon>
        <taxon>Tracheophyta</taxon>
        <taxon>Spermatophyta</taxon>
        <taxon>Magnoliopsida</taxon>
        <taxon>Liliopsida</taxon>
        <taxon>Asparagales</taxon>
        <taxon>Orchidaceae</taxon>
        <taxon>Vanilloideae</taxon>
        <taxon>Vanilleae</taxon>
        <taxon>Vanilla</taxon>
    </lineage>
</organism>
<dbReference type="AlphaFoldDB" id="A0A835U8F0"/>
<proteinExistence type="predicted"/>
<keyword evidence="5" id="KW-1185">Reference proteome</keyword>
<evidence type="ECO:0000256" key="1">
    <source>
        <dbReference type="SAM" id="MobiDB-lite"/>
    </source>
</evidence>
<accession>A0A835U8F0</accession>
<sequence length="343" mass="38395">MGNCLPKTKRRPRSSKTIAESSPAAVQLMGSGTCPITCRIRVALLYKGVIVDLVETGAYAGAPFLRCGSEKVAGSEESLLRYIDKRFGGPQAAAPTVSEQWEGRNTAAEVVTIQHRSIRRHVEGMARWASKIEEESGGVGGVNVRAAEGRRLGKWYGDLVEIMLEHAQMEERFLFPAFARTADDDICRVANQQHGRDLPIINGIKEDLKSMMAMDADGPLYKEAAFNLSLRFKVLQEHCKQHFDEEERVLLPLLRDAERVRREEREEPWPPSRWVEQVAALTEATHSRLFAFFATGLLPFEALQYVRLVAGGDERRAVTMLRSLAGAIETSPWHSWLTEIGLH</sequence>
<feature type="domain" description="Hemerythrin-like" evidence="2">
    <location>
        <begin position="108"/>
        <end position="254"/>
    </location>
</feature>
<dbReference type="Pfam" id="PF01814">
    <property type="entry name" value="Hemerythrin"/>
    <property type="match status" value="1"/>
</dbReference>
<gene>
    <name evidence="4" type="ORF">HPP92_025792</name>
    <name evidence="3" type="ORF">HPP92_026086</name>
</gene>
<evidence type="ECO:0000313" key="4">
    <source>
        <dbReference type="EMBL" id="KAG0452243.1"/>
    </source>
</evidence>
<evidence type="ECO:0000313" key="3">
    <source>
        <dbReference type="EMBL" id="KAG0452209.1"/>
    </source>
</evidence>
<dbReference type="InterPro" id="IPR012312">
    <property type="entry name" value="Hemerythrin-like"/>
</dbReference>
<evidence type="ECO:0000313" key="5">
    <source>
        <dbReference type="Proteomes" id="UP000636800"/>
    </source>
</evidence>
<comment type="caution">
    <text evidence="4">The sequence shown here is derived from an EMBL/GenBank/DDBJ whole genome shotgun (WGS) entry which is preliminary data.</text>
</comment>
<dbReference type="Gene3D" id="1.20.120.520">
    <property type="entry name" value="nmb1532 protein domain like"/>
    <property type="match status" value="1"/>
</dbReference>
<dbReference type="CDD" id="cd12108">
    <property type="entry name" value="Hr-like"/>
    <property type="match status" value="1"/>
</dbReference>
<dbReference type="EMBL" id="JADCNM010000019">
    <property type="protein sequence ID" value="KAG0452243.1"/>
    <property type="molecule type" value="Genomic_DNA"/>
</dbReference>
<dbReference type="OrthoDB" id="4951845at2759"/>
<reference evidence="5 6" key="1">
    <citation type="journal article" date="2020" name="Nat. Food">
        <title>A phased Vanilla planifolia genome enables genetic improvement of flavour and production.</title>
        <authorList>
            <person name="Hasing T."/>
            <person name="Tang H."/>
            <person name="Brym M."/>
            <person name="Khazi F."/>
            <person name="Huang T."/>
            <person name="Chambers A.H."/>
        </authorList>
    </citation>
    <scope>NUCLEOTIDE SEQUENCE [LARGE SCALE GENOMIC DNA]</scope>
    <source>
        <tissue evidence="4">Leaf</tissue>
    </source>
</reference>
<name>A0A835U8F0_VANPL</name>
<evidence type="ECO:0000313" key="6">
    <source>
        <dbReference type="Proteomes" id="UP000639772"/>
    </source>
</evidence>
<dbReference type="PANTHER" id="PTHR35739">
    <property type="entry name" value="OS01G0861700 PROTEIN"/>
    <property type="match status" value="1"/>
</dbReference>
<evidence type="ECO:0000259" key="2">
    <source>
        <dbReference type="Pfam" id="PF01814"/>
    </source>
</evidence>
<feature type="region of interest" description="Disordered" evidence="1">
    <location>
        <begin position="1"/>
        <end position="21"/>
    </location>
</feature>
<dbReference type="Proteomes" id="UP000639772">
    <property type="component" value="Unassembled WGS sequence"/>
</dbReference>